<dbReference type="KEGG" id="aqg:HRU87_06225"/>
<dbReference type="PROSITE" id="PS50156">
    <property type="entry name" value="SSD"/>
    <property type="match status" value="2"/>
</dbReference>
<dbReference type="AlphaFoldDB" id="A0A7D4TS21"/>
<accession>A0A7D4TS21</accession>
<keyword evidence="4 7" id="KW-0812">Transmembrane</keyword>
<dbReference type="InterPro" id="IPR000731">
    <property type="entry name" value="SSD"/>
</dbReference>
<evidence type="ECO:0000256" key="6">
    <source>
        <dbReference type="ARBA" id="ARBA00023136"/>
    </source>
</evidence>
<keyword evidence="5 7" id="KW-1133">Transmembrane helix</keyword>
<evidence type="ECO:0000256" key="3">
    <source>
        <dbReference type="ARBA" id="ARBA00022475"/>
    </source>
</evidence>
<evidence type="ECO:0000313" key="9">
    <source>
        <dbReference type="EMBL" id="QKJ25753.1"/>
    </source>
</evidence>
<proteinExistence type="inferred from homology"/>
<dbReference type="PANTHER" id="PTHR33406:SF6">
    <property type="entry name" value="MEMBRANE PROTEIN YDGH-RELATED"/>
    <property type="match status" value="1"/>
</dbReference>
<comment type="subcellular location">
    <subcellularLocation>
        <location evidence="1">Cell membrane</location>
        <topology evidence="1">Multi-pass membrane protein</topology>
    </subcellularLocation>
</comment>
<name>A0A7D4TS21_9MICO</name>
<evidence type="ECO:0000256" key="5">
    <source>
        <dbReference type="ARBA" id="ARBA00022989"/>
    </source>
</evidence>
<dbReference type="InterPro" id="IPR050545">
    <property type="entry name" value="Mycobact_MmpL"/>
</dbReference>
<dbReference type="Proteomes" id="UP000501003">
    <property type="component" value="Chromosome"/>
</dbReference>
<feature type="transmembrane region" description="Helical" evidence="7">
    <location>
        <begin position="183"/>
        <end position="204"/>
    </location>
</feature>
<feature type="transmembrane region" description="Helical" evidence="7">
    <location>
        <begin position="525"/>
        <end position="543"/>
    </location>
</feature>
<evidence type="ECO:0000256" key="7">
    <source>
        <dbReference type="SAM" id="Phobius"/>
    </source>
</evidence>
<keyword evidence="3" id="KW-1003">Cell membrane</keyword>
<evidence type="ECO:0000256" key="2">
    <source>
        <dbReference type="ARBA" id="ARBA00010157"/>
    </source>
</evidence>
<feature type="transmembrane region" description="Helical" evidence="7">
    <location>
        <begin position="319"/>
        <end position="346"/>
    </location>
</feature>
<keyword evidence="10" id="KW-1185">Reference proteome</keyword>
<feature type="transmembrane region" description="Helical" evidence="7">
    <location>
        <begin position="582"/>
        <end position="602"/>
    </location>
</feature>
<comment type="similarity">
    <text evidence="2">Belongs to the resistance-nodulation-cell division (RND) (TC 2.A.6) family. MmpL subfamily.</text>
</comment>
<evidence type="ECO:0000313" key="10">
    <source>
        <dbReference type="Proteomes" id="UP000501003"/>
    </source>
</evidence>
<dbReference type="Gene3D" id="1.20.1640.10">
    <property type="entry name" value="Multidrug efflux transporter AcrB transmembrane domain"/>
    <property type="match status" value="2"/>
</dbReference>
<feature type="transmembrane region" description="Helical" evidence="7">
    <location>
        <begin position="248"/>
        <end position="269"/>
    </location>
</feature>
<dbReference type="SUPFAM" id="SSF82866">
    <property type="entry name" value="Multidrug efflux transporter AcrB transmembrane domain"/>
    <property type="match status" value="2"/>
</dbReference>
<protein>
    <submittedName>
        <fullName evidence="9">MMPL family transporter</fullName>
    </submittedName>
</protein>
<dbReference type="Pfam" id="PF03176">
    <property type="entry name" value="MMPL"/>
    <property type="match status" value="2"/>
</dbReference>
<organism evidence="9 10">
    <name type="scientific">Aquiluna borgnonia</name>
    <dbReference type="NCBI Taxonomy" id="2499157"/>
    <lineage>
        <taxon>Bacteria</taxon>
        <taxon>Bacillati</taxon>
        <taxon>Actinomycetota</taxon>
        <taxon>Actinomycetes</taxon>
        <taxon>Micrococcales</taxon>
        <taxon>Microbacteriaceae</taxon>
        <taxon>Luna cluster</taxon>
        <taxon>Luna-1 subcluster</taxon>
        <taxon>Aquiluna</taxon>
    </lineage>
</organism>
<evidence type="ECO:0000259" key="8">
    <source>
        <dbReference type="PROSITE" id="PS50156"/>
    </source>
</evidence>
<dbReference type="GO" id="GO:0005886">
    <property type="term" value="C:plasma membrane"/>
    <property type="evidence" value="ECO:0007669"/>
    <property type="project" value="UniProtKB-SubCell"/>
</dbReference>
<feature type="transmembrane region" description="Helical" evidence="7">
    <location>
        <begin position="623"/>
        <end position="648"/>
    </location>
</feature>
<dbReference type="RefSeq" id="WP_173494050.1">
    <property type="nucleotide sequence ID" value="NZ_CP054056.1"/>
</dbReference>
<feature type="transmembrane region" description="Helical" evidence="7">
    <location>
        <begin position="211"/>
        <end position="228"/>
    </location>
</feature>
<gene>
    <name evidence="9" type="ORF">HRU87_06225</name>
</gene>
<feature type="transmembrane region" description="Helical" evidence="7">
    <location>
        <begin position="550"/>
        <end position="570"/>
    </location>
</feature>
<dbReference type="InterPro" id="IPR004869">
    <property type="entry name" value="MMPL_dom"/>
</dbReference>
<feature type="transmembrane region" description="Helical" evidence="7">
    <location>
        <begin position="380"/>
        <end position="404"/>
    </location>
</feature>
<feature type="transmembrane region" description="Helical" evidence="7">
    <location>
        <begin position="290"/>
        <end position="313"/>
    </location>
</feature>
<dbReference type="EMBL" id="CP054056">
    <property type="protein sequence ID" value="QKJ25753.1"/>
    <property type="molecule type" value="Genomic_DNA"/>
</dbReference>
<evidence type="ECO:0000256" key="4">
    <source>
        <dbReference type="ARBA" id="ARBA00022692"/>
    </source>
</evidence>
<keyword evidence="6 7" id="KW-0472">Membrane</keyword>
<feature type="transmembrane region" description="Helical" evidence="7">
    <location>
        <begin position="654"/>
        <end position="682"/>
    </location>
</feature>
<evidence type="ECO:0000256" key="1">
    <source>
        <dbReference type="ARBA" id="ARBA00004651"/>
    </source>
</evidence>
<feature type="domain" description="SSD" evidence="8">
    <location>
        <begin position="553"/>
        <end position="681"/>
    </location>
</feature>
<reference evidence="9 10" key="1">
    <citation type="submission" date="2020-05" db="EMBL/GenBank/DDBJ databases">
        <title>Aquirufa sp. strain 15G-AUS-rot a new Aquirufa species.</title>
        <authorList>
            <person name="Pitt A."/>
            <person name="Hahn M.W."/>
        </authorList>
    </citation>
    <scope>NUCLEOTIDE SEQUENCE [LARGE SCALE GENOMIC DNA]</scope>
    <source>
        <strain evidence="9 10">15G-AUS-rot</strain>
    </source>
</reference>
<dbReference type="PANTHER" id="PTHR33406">
    <property type="entry name" value="MEMBRANE PROTEIN MJ1562-RELATED"/>
    <property type="match status" value="1"/>
</dbReference>
<sequence>MNALINFITGKKTAWVTLLIGLIFAGLAFGPLRAATTETAPTNGLPETSETALVNKALENLPGSDATAAVLVYKSDAKFTEAEILWLQGSFDPTTQMLAGGVNEKFLDITNLEVMGEPFVPPAQISEDGKVAVVTVPLEKSDEVEVVTERVAELRELAADGMPTTFEVYLTGPEGFQADLNNVFAGADFTLLLSTVIVVAVLLLITYRSPVLWLVPLIVVGTADGMAGQIGRQVATFFGMVPDGSVTGILSVLVFGAGTNYALLLIARYREELLLEENRHVAMAKALKGAGPAIIASGSTVTLALLTLTLAELGGNRTLGLVCASGIIIAMISALVVLPAALVVFGRGLFWPFVPRFGGVNKSLNGLWGKLGRAVSKRPAIISSVGVLILAGLAIGASGIQVGLSSTEQFREKPEAVYGQEILADAFPAGATTPTTVIVDKGTEADAAALAESVPGVAEVTIGDTDGEIVALSVVLDATAGSDEAYQSIRDLRAELATLESANALVGGLDAETLDVKSTYERDQLLVIPLILILVFLVLVLLLRSLLAPIMLLTTVVASFFASMGASWLIFEQLLGLPALDLSVFLYSFLFLVALGVDYNIFLVSRAQEEAVKHGTREGMVRALSATGGVITSAGILLAAVFAVLGVLPLIALYQIGIIVCIGVLLDTLLVRTVVVPALAFMTGDKFWWPRKKLTAPKFG</sequence>
<feature type="domain" description="SSD" evidence="8">
    <location>
        <begin position="234"/>
        <end position="344"/>
    </location>
</feature>